<evidence type="ECO:0000256" key="4">
    <source>
        <dbReference type="ARBA" id="ARBA00022842"/>
    </source>
</evidence>
<dbReference type="PANTHER" id="PTHR46193:SF10">
    <property type="entry name" value="6-PHOSPHOGLUCONATE PHOSPHATASE"/>
    <property type="match status" value="1"/>
</dbReference>
<accession>A0A847RRJ9</accession>
<keyword evidence="5" id="KW-0378">Hydrolase</keyword>
<dbReference type="AlphaFoldDB" id="A0A847RRJ9"/>
<keyword evidence="3" id="KW-0479">Metal-binding</keyword>
<dbReference type="EMBL" id="JABAIA010000002">
    <property type="protein sequence ID" value="NLR65703.1"/>
    <property type="molecule type" value="Genomic_DNA"/>
</dbReference>
<gene>
    <name evidence="5" type="ORF">HGH92_15420</name>
</gene>
<dbReference type="RefSeq" id="WP_168871696.1">
    <property type="nucleotide sequence ID" value="NZ_JABAIA010000002.1"/>
</dbReference>
<protein>
    <submittedName>
        <fullName evidence="5">HAD family hydrolase</fullName>
    </submittedName>
</protein>
<dbReference type="Pfam" id="PF00702">
    <property type="entry name" value="Hydrolase"/>
    <property type="match status" value="1"/>
</dbReference>
<reference evidence="5 6" key="1">
    <citation type="submission" date="2020-04" db="EMBL/GenBank/DDBJ databases">
        <authorList>
            <person name="Yin C."/>
        </authorList>
    </citation>
    <scope>NUCLEOTIDE SEQUENCE [LARGE SCALE GENOMIC DNA]</scope>
    <source>
        <strain evidence="5 6">Ae27</strain>
    </source>
</reference>
<evidence type="ECO:0000256" key="3">
    <source>
        <dbReference type="ARBA" id="ARBA00022723"/>
    </source>
</evidence>
<dbReference type="InterPro" id="IPR051600">
    <property type="entry name" value="Beta-PGM-like"/>
</dbReference>
<evidence type="ECO:0000313" key="5">
    <source>
        <dbReference type="EMBL" id="NLR65703.1"/>
    </source>
</evidence>
<dbReference type="Gene3D" id="3.40.50.1000">
    <property type="entry name" value="HAD superfamily/HAD-like"/>
    <property type="match status" value="1"/>
</dbReference>
<evidence type="ECO:0000313" key="6">
    <source>
        <dbReference type="Proteomes" id="UP000570474"/>
    </source>
</evidence>
<dbReference type="NCBIfam" id="TIGR01509">
    <property type="entry name" value="HAD-SF-IA-v3"/>
    <property type="match status" value="1"/>
</dbReference>
<dbReference type="PANTHER" id="PTHR46193">
    <property type="entry name" value="6-PHOSPHOGLUCONATE PHOSPHATASE"/>
    <property type="match status" value="1"/>
</dbReference>
<dbReference type="InterPro" id="IPR006439">
    <property type="entry name" value="HAD-SF_hydro_IA"/>
</dbReference>
<dbReference type="SUPFAM" id="SSF56784">
    <property type="entry name" value="HAD-like"/>
    <property type="match status" value="1"/>
</dbReference>
<comment type="cofactor">
    <cofactor evidence="1">
        <name>Mg(2+)</name>
        <dbReference type="ChEBI" id="CHEBI:18420"/>
    </cofactor>
</comment>
<dbReference type="CDD" id="cd07526">
    <property type="entry name" value="HAD_BPGM_like"/>
    <property type="match status" value="1"/>
</dbReference>
<keyword evidence="4" id="KW-0460">Magnesium</keyword>
<dbReference type="InterPro" id="IPR023198">
    <property type="entry name" value="PGP-like_dom2"/>
</dbReference>
<organism evidence="5 6">
    <name type="scientific">Chitinophaga varians</name>
    <dbReference type="NCBI Taxonomy" id="2202339"/>
    <lineage>
        <taxon>Bacteria</taxon>
        <taxon>Pseudomonadati</taxon>
        <taxon>Bacteroidota</taxon>
        <taxon>Chitinophagia</taxon>
        <taxon>Chitinophagales</taxon>
        <taxon>Chitinophagaceae</taxon>
        <taxon>Chitinophaga</taxon>
    </lineage>
</organism>
<dbReference type="PRINTS" id="PR00413">
    <property type="entry name" value="HADHALOGNASE"/>
</dbReference>
<name>A0A847RRJ9_9BACT</name>
<dbReference type="Proteomes" id="UP000570474">
    <property type="component" value="Unassembled WGS sequence"/>
</dbReference>
<proteinExistence type="inferred from homology"/>
<keyword evidence="6" id="KW-1185">Reference proteome</keyword>
<evidence type="ECO:0000256" key="1">
    <source>
        <dbReference type="ARBA" id="ARBA00001946"/>
    </source>
</evidence>
<dbReference type="GO" id="GO:0046872">
    <property type="term" value="F:metal ion binding"/>
    <property type="evidence" value="ECO:0007669"/>
    <property type="project" value="UniProtKB-KW"/>
</dbReference>
<comment type="caution">
    <text evidence="5">The sequence shown here is derived from an EMBL/GenBank/DDBJ whole genome shotgun (WGS) entry which is preliminary data.</text>
</comment>
<dbReference type="InterPro" id="IPR036412">
    <property type="entry name" value="HAD-like_sf"/>
</dbReference>
<dbReference type="Gene3D" id="1.10.150.240">
    <property type="entry name" value="Putative phosphatase, domain 2"/>
    <property type="match status" value="1"/>
</dbReference>
<evidence type="ECO:0000256" key="2">
    <source>
        <dbReference type="ARBA" id="ARBA00006171"/>
    </source>
</evidence>
<dbReference type="GO" id="GO:0016787">
    <property type="term" value="F:hydrolase activity"/>
    <property type="evidence" value="ECO:0007669"/>
    <property type="project" value="UniProtKB-KW"/>
</dbReference>
<dbReference type="SFLD" id="SFLDG01129">
    <property type="entry name" value="C1.5:_HAD__Beta-PGM__Phosphata"/>
    <property type="match status" value="1"/>
</dbReference>
<dbReference type="InterPro" id="IPR023214">
    <property type="entry name" value="HAD_sf"/>
</dbReference>
<comment type="similarity">
    <text evidence="2">Belongs to the HAD-like hydrolase superfamily. CbbY/CbbZ/Gph/YieH family.</text>
</comment>
<dbReference type="SFLD" id="SFLDS00003">
    <property type="entry name" value="Haloacid_Dehalogenase"/>
    <property type="match status" value="1"/>
</dbReference>
<sequence length="213" mass="23384">MITNKIKCVIFDCDGVLVDSEIIGIRVLLGLAAEYGVVMEEQEAVRLMSGRNLVEAVAILQALTDRPFAADFIEQYRTRSYALFEKEVKPVEGIREVLEQLTLPFCVASSGPVKKIELNLRLTGLLPFFEGRIFSAYTINSWKPDPGIFLHAAATMGFDPAECAVVEDSLAGIQAARAGGFRALGYASEHSAAYLEEAGAEIFYSMKELPRLL</sequence>